<evidence type="ECO:0000313" key="2">
    <source>
        <dbReference type="Proteomes" id="UP000422108"/>
    </source>
</evidence>
<evidence type="ECO:0008006" key="3">
    <source>
        <dbReference type="Google" id="ProtNLM"/>
    </source>
</evidence>
<dbReference type="EMBL" id="AP021879">
    <property type="protein sequence ID" value="BBO92702.1"/>
    <property type="molecule type" value="Genomic_DNA"/>
</dbReference>
<dbReference type="AlphaFoldDB" id="A0A5K8AJ45"/>
<reference evidence="1 2" key="1">
    <citation type="submission" date="2019-11" db="EMBL/GenBank/DDBJ databases">
        <title>Comparative genomics of hydrocarbon-degrading Desulfosarcina strains.</title>
        <authorList>
            <person name="Watanabe M."/>
            <person name="Kojima H."/>
            <person name="Fukui M."/>
        </authorList>
    </citation>
    <scope>NUCLEOTIDE SEQUENCE [LARGE SCALE GENOMIC DNA]</scope>
    <source>
        <strain evidence="2">oXyS1</strain>
    </source>
</reference>
<accession>A0A5K8AJ45</accession>
<protein>
    <recommendedName>
        <fullName evidence="3">ABC-type transport auxiliary lipoprotein component domain-containing protein</fullName>
    </recommendedName>
</protein>
<evidence type="ECO:0000313" key="1">
    <source>
        <dbReference type="EMBL" id="BBO92702.1"/>
    </source>
</evidence>
<gene>
    <name evidence="1" type="ORF">DSCOOX_58820</name>
</gene>
<dbReference type="PROSITE" id="PS51257">
    <property type="entry name" value="PROKAR_LIPOPROTEIN"/>
    <property type="match status" value="1"/>
</dbReference>
<name>A0A5K8AJ45_9BACT</name>
<dbReference type="Proteomes" id="UP000422108">
    <property type="component" value="Chromosome"/>
</dbReference>
<keyword evidence="2" id="KW-1185">Reference proteome</keyword>
<organism evidence="1 2">
    <name type="scientific">Desulfosarcina ovata subsp. ovata</name>
    <dbReference type="NCBI Taxonomy" id="2752305"/>
    <lineage>
        <taxon>Bacteria</taxon>
        <taxon>Pseudomonadati</taxon>
        <taxon>Thermodesulfobacteriota</taxon>
        <taxon>Desulfobacteria</taxon>
        <taxon>Desulfobacterales</taxon>
        <taxon>Desulfosarcinaceae</taxon>
        <taxon>Desulfosarcina</taxon>
    </lineage>
</organism>
<sequence>MYRMRKRFYSEMFILVLVILGAFACAKKSYIDVIYQLPTASEGLAGRTVFIETRDLRSDKEIFNAPAKKNFEYFTGLFSLSLEKPDTTVTMLGAYPLLRLFETAMKQRLTQLHVKVADKRSPNVPVFQIKINRFRINLDGQKWKADISYEANLSEDAHLVAREVVSGTAERVKIVGSGGAEKIIGEIFTEIINRLNVERLFQQAKL</sequence>
<proteinExistence type="predicted"/>